<dbReference type="KEGG" id="mmai:sS8_1338"/>
<proteinExistence type="predicted"/>
<reference evidence="2 3" key="1">
    <citation type="submission" date="2016-12" db="EMBL/GenBank/DDBJ databases">
        <title>Genome sequencing of Methylocaldum marinum.</title>
        <authorList>
            <person name="Takeuchi M."/>
            <person name="Kamagata Y."/>
            <person name="Hiraoka S."/>
            <person name="Oshima K."/>
            <person name="Hattori M."/>
            <person name="Iwasaki W."/>
        </authorList>
    </citation>
    <scope>NUCLEOTIDE SEQUENCE [LARGE SCALE GENOMIC DNA]</scope>
    <source>
        <strain evidence="2 3">S8</strain>
    </source>
</reference>
<keyword evidence="1" id="KW-0812">Transmembrane</keyword>
<evidence type="ECO:0000313" key="2">
    <source>
        <dbReference type="EMBL" id="BBA33298.1"/>
    </source>
</evidence>
<keyword evidence="3" id="KW-1185">Reference proteome</keyword>
<feature type="transmembrane region" description="Helical" evidence="1">
    <location>
        <begin position="60"/>
        <end position="80"/>
    </location>
</feature>
<name>A0A250KNY1_9GAMM</name>
<sequence length="88" mass="9625">MTRDPDTLLAKVDEASAVGRLMLKGLMSQRGAADFQTALASEVEEIKAERKKEVGAQAVLLFQTYLSLTTFISGVVLGLLKNKHRSNF</sequence>
<accession>A0A250KNY1</accession>
<keyword evidence="1" id="KW-0472">Membrane</keyword>
<evidence type="ECO:0000256" key="1">
    <source>
        <dbReference type="SAM" id="Phobius"/>
    </source>
</evidence>
<gene>
    <name evidence="2" type="ORF">sS8_1338</name>
</gene>
<dbReference type="Proteomes" id="UP000266313">
    <property type="component" value="Chromosome"/>
</dbReference>
<dbReference type="AlphaFoldDB" id="A0A250KNY1"/>
<keyword evidence="1" id="KW-1133">Transmembrane helix</keyword>
<dbReference type="EMBL" id="AP017928">
    <property type="protein sequence ID" value="BBA33298.1"/>
    <property type="molecule type" value="Genomic_DNA"/>
</dbReference>
<organism evidence="2 3">
    <name type="scientific">Methylocaldum marinum</name>
    <dbReference type="NCBI Taxonomy" id="1432792"/>
    <lineage>
        <taxon>Bacteria</taxon>
        <taxon>Pseudomonadati</taxon>
        <taxon>Pseudomonadota</taxon>
        <taxon>Gammaproteobacteria</taxon>
        <taxon>Methylococcales</taxon>
        <taxon>Methylococcaceae</taxon>
        <taxon>Methylocaldum</taxon>
    </lineage>
</organism>
<protein>
    <submittedName>
        <fullName evidence="2">Uncharacterized protein</fullName>
    </submittedName>
</protein>
<evidence type="ECO:0000313" key="3">
    <source>
        <dbReference type="Proteomes" id="UP000266313"/>
    </source>
</evidence>